<protein>
    <submittedName>
        <fullName evidence="2">Uncharacterized protein</fullName>
    </submittedName>
</protein>
<proteinExistence type="predicted"/>
<evidence type="ECO:0000256" key="1">
    <source>
        <dbReference type="SAM" id="MobiDB-lite"/>
    </source>
</evidence>
<feature type="region of interest" description="Disordered" evidence="1">
    <location>
        <begin position="1"/>
        <end position="30"/>
    </location>
</feature>
<organism evidence="2">
    <name type="scientific">marine metagenome</name>
    <dbReference type="NCBI Taxonomy" id="408172"/>
    <lineage>
        <taxon>unclassified sequences</taxon>
        <taxon>metagenomes</taxon>
        <taxon>ecological metagenomes</taxon>
    </lineage>
</organism>
<name>A0A382PJB1_9ZZZZ</name>
<feature type="non-terminal residue" evidence="2">
    <location>
        <position position="59"/>
    </location>
</feature>
<dbReference type="AlphaFoldDB" id="A0A382PJB1"/>
<sequence length="59" mass="6507">MRGNLNETAPLGKFQPIPKRAEGRAGALSSVGKRGAMLYACKRMGDSKKATKRLRSEEW</sequence>
<evidence type="ECO:0000313" key="2">
    <source>
        <dbReference type="EMBL" id="SVC72021.1"/>
    </source>
</evidence>
<gene>
    <name evidence="2" type="ORF">METZ01_LOCUS324875</name>
</gene>
<accession>A0A382PJB1</accession>
<dbReference type="EMBL" id="UINC01106983">
    <property type="protein sequence ID" value="SVC72021.1"/>
    <property type="molecule type" value="Genomic_DNA"/>
</dbReference>
<reference evidence="2" key="1">
    <citation type="submission" date="2018-05" db="EMBL/GenBank/DDBJ databases">
        <authorList>
            <person name="Lanie J.A."/>
            <person name="Ng W.-L."/>
            <person name="Kazmierczak K.M."/>
            <person name="Andrzejewski T.M."/>
            <person name="Davidsen T.M."/>
            <person name="Wayne K.J."/>
            <person name="Tettelin H."/>
            <person name="Glass J.I."/>
            <person name="Rusch D."/>
            <person name="Podicherti R."/>
            <person name="Tsui H.-C.T."/>
            <person name="Winkler M.E."/>
        </authorList>
    </citation>
    <scope>NUCLEOTIDE SEQUENCE</scope>
</reference>